<keyword evidence="2" id="KW-0812">Transmembrane</keyword>
<feature type="compositionally biased region" description="Basic and acidic residues" evidence="1">
    <location>
        <begin position="148"/>
        <end position="161"/>
    </location>
</feature>
<evidence type="ECO:0000256" key="1">
    <source>
        <dbReference type="SAM" id="MobiDB-lite"/>
    </source>
</evidence>
<feature type="region of interest" description="Disordered" evidence="1">
    <location>
        <begin position="144"/>
        <end position="211"/>
    </location>
</feature>
<reference evidence="3" key="2">
    <citation type="journal article" date="2021" name="PeerJ">
        <title>Extensive microbial diversity within the chicken gut microbiome revealed by metagenomics and culture.</title>
        <authorList>
            <person name="Gilroy R."/>
            <person name="Ravi A."/>
            <person name="Getino M."/>
            <person name="Pursley I."/>
            <person name="Horton D.L."/>
            <person name="Alikhan N.F."/>
            <person name="Baker D."/>
            <person name="Gharbi K."/>
            <person name="Hall N."/>
            <person name="Watson M."/>
            <person name="Adriaenssens E.M."/>
            <person name="Foster-Nyarko E."/>
            <person name="Jarju S."/>
            <person name="Secka A."/>
            <person name="Antonio M."/>
            <person name="Oren A."/>
            <person name="Chaudhuri R.R."/>
            <person name="La Ragione R."/>
            <person name="Hildebrand F."/>
            <person name="Pallen M.J."/>
        </authorList>
    </citation>
    <scope>NUCLEOTIDE SEQUENCE</scope>
    <source>
        <strain evidence="3">ChiHjej10B9-9673</strain>
    </source>
</reference>
<feature type="transmembrane region" description="Helical" evidence="2">
    <location>
        <begin position="69"/>
        <end position="96"/>
    </location>
</feature>
<keyword evidence="2" id="KW-1133">Transmembrane helix</keyword>
<reference evidence="3" key="1">
    <citation type="submission" date="2020-10" db="EMBL/GenBank/DDBJ databases">
        <authorList>
            <person name="Gilroy R."/>
        </authorList>
    </citation>
    <scope>NUCLEOTIDE SEQUENCE</scope>
    <source>
        <strain evidence="3">ChiHjej10B9-9673</strain>
    </source>
</reference>
<gene>
    <name evidence="3" type="ORF">IAC18_03640</name>
</gene>
<protein>
    <submittedName>
        <fullName evidence="3">Spore cortex biosynthesis protein YabQ</fullName>
    </submittedName>
</protein>
<dbReference type="AlphaFoldDB" id="A0A9D1JUL8"/>
<accession>A0A9D1JUL8</accession>
<feature type="compositionally biased region" description="Basic residues" evidence="1">
    <location>
        <begin position="197"/>
        <end position="211"/>
    </location>
</feature>
<sequence>MELPVSLQAAQAAFSLLAGAALGLGFDLCRALRSLPGGKLLRGALDAAFCLAAGFFVFVFALERGEGRLRGFMLCCMGAGWGAYLLTLSPPLLAFLRRLVKSLGKLLSKAGEKLGTIRKIKKIEKNIFSKLRLGFTMIQTARRAGRAAKNEGRTRREERKGSPCSPPRGGGPVSVRAGRDTPGRGGDREMQPDKAVARRGGRGSGGRKRGS</sequence>
<organism evidence="3 4">
    <name type="scientific">Candidatus Scatomorpha merdipullorum</name>
    <dbReference type="NCBI Taxonomy" id="2840927"/>
    <lineage>
        <taxon>Bacteria</taxon>
        <taxon>Bacillati</taxon>
        <taxon>Bacillota</taxon>
        <taxon>Clostridia</taxon>
        <taxon>Eubacteriales</taxon>
        <taxon>Candidatus Scatomorpha</taxon>
    </lineage>
</organism>
<name>A0A9D1JUL8_9FIRM</name>
<evidence type="ECO:0000256" key="2">
    <source>
        <dbReference type="SAM" id="Phobius"/>
    </source>
</evidence>
<dbReference type="Pfam" id="PF09578">
    <property type="entry name" value="Spore_YabQ"/>
    <property type="match status" value="1"/>
</dbReference>
<comment type="caution">
    <text evidence="3">The sequence shown here is derived from an EMBL/GenBank/DDBJ whole genome shotgun (WGS) entry which is preliminary data.</text>
</comment>
<keyword evidence="2" id="KW-0472">Membrane</keyword>
<evidence type="ECO:0000313" key="4">
    <source>
        <dbReference type="Proteomes" id="UP000824001"/>
    </source>
</evidence>
<feature type="transmembrane region" description="Helical" evidence="2">
    <location>
        <begin position="12"/>
        <end position="32"/>
    </location>
</feature>
<feature type="compositionally biased region" description="Basic and acidic residues" evidence="1">
    <location>
        <begin position="177"/>
        <end position="196"/>
    </location>
</feature>
<proteinExistence type="predicted"/>
<feature type="transmembrane region" description="Helical" evidence="2">
    <location>
        <begin position="44"/>
        <end position="63"/>
    </location>
</feature>
<dbReference type="Proteomes" id="UP000824001">
    <property type="component" value="Unassembled WGS sequence"/>
</dbReference>
<evidence type="ECO:0000313" key="3">
    <source>
        <dbReference type="EMBL" id="HIS66640.1"/>
    </source>
</evidence>
<dbReference type="InterPro" id="IPR019074">
    <property type="entry name" value="YabQ"/>
</dbReference>
<dbReference type="EMBL" id="DVJK01000103">
    <property type="protein sequence ID" value="HIS66640.1"/>
    <property type="molecule type" value="Genomic_DNA"/>
</dbReference>
<dbReference type="NCBIfam" id="TIGR02893">
    <property type="entry name" value="spore_yabQ"/>
    <property type="match status" value="1"/>
</dbReference>